<evidence type="ECO:0000256" key="1">
    <source>
        <dbReference type="ARBA" id="ARBA00022729"/>
    </source>
</evidence>
<protein>
    <submittedName>
        <fullName evidence="4">Phosphate ABC transporter substrate-binding protein, PhoT family</fullName>
    </submittedName>
</protein>
<dbReference type="SUPFAM" id="SSF53850">
    <property type="entry name" value="Periplasmic binding protein-like II"/>
    <property type="match status" value="1"/>
</dbReference>
<dbReference type="InterPro" id="IPR024370">
    <property type="entry name" value="PBP_domain"/>
</dbReference>
<feature type="chain" id="PRO_5012990123" evidence="2">
    <location>
        <begin position="30"/>
        <end position="282"/>
    </location>
</feature>
<proteinExistence type="predicted"/>
<feature type="domain" description="PBP" evidence="3">
    <location>
        <begin position="31"/>
        <end position="264"/>
    </location>
</feature>
<dbReference type="PANTHER" id="PTHR30570:SF1">
    <property type="entry name" value="PHOSPHATE-BINDING PROTEIN PSTS"/>
    <property type="match status" value="1"/>
</dbReference>
<dbReference type="PANTHER" id="PTHR30570">
    <property type="entry name" value="PERIPLASMIC PHOSPHATE BINDING COMPONENT OF PHOSPHATE ABC TRANSPORTER"/>
    <property type="match status" value="1"/>
</dbReference>
<evidence type="ECO:0000313" key="4">
    <source>
        <dbReference type="EMBL" id="SNX58953.1"/>
    </source>
</evidence>
<keyword evidence="1 2" id="KW-0732">Signal</keyword>
<dbReference type="InterPro" id="IPR050811">
    <property type="entry name" value="Phosphate_ABC_transporter"/>
</dbReference>
<dbReference type="EMBL" id="LT907782">
    <property type="protein sequence ID" value="SNX58953.1"/>
    <property type="molecule type" value="Genomic_DNA"/>
</dbReference>
<sequence>MSVSENLQFLLAKLLFCVIAMGCASQLQAQSKSASQRLVLTGSSTLAPLVGEIARRFESLHPGVRIDVQTGGSSRGIHDVRKGIVAIGMVSRALKPDEADLHAFVVAQDGVSIIVHADNPVRALSREQIADIYSGRITRWNTVGGTNTRITVVNKAEGRSTLELFLDYLQLRNSEIKPHVIIGDNAQGIKTVLGNPQAIGYVSIGAAEFEARRGARVRLLSLDGVEASVENVRQGIFPLSRPLNLVTSGEPHGLARQFIEFASSPQVHDLVRAQYFVPANTD</sequence>
<feature type="signal peptide" evidence="2">
    <location>
        <begin position="1"/>
        <end position="29"/>
    </location>
</feature>
<dbReference type="AlphaFoldDB" id="A0A285BVU6"/>
<dbReference type="CDD" id="cd13653">
    <property type="entry name" value="PBP2_phosphate_like_1"/>
    <property type="match status" value="1"/>
</dbReference>
<evidence type="ECO:0000256" key="2">
    <source>
        <dbReference type="SAM" id="SignalP"/>
    </source>
</evidence>
<organism evidence="4 5">
    <name type="scientific">Nitrosomonas ureae</name>
    <dbReference type="NCBI Taxonomy" id="44577"/>
    <lineage>
        <taxon>Bacteria</taxon>
        <taxon>Pseudomonadati</taxon>
        <taxon>Pseudomonadota</taxon>
        <taxon>Betaproteobacteria</taxon>
        <taxon>Nitrosomonadales</taxon>
        <taxon>Nitrosomonadaceae</taxon>
        <taxon>Nitrosomonas</taxon>
    </lineage>
</organism>
<evidence type="ECO:0000259" key="3">
    <source>
        <dbReference type="Pfam" id="PF12849"/>
    </source>
</evidence>
<dbReference type="Pfam" id="PF12849">
    <property type="entry name" value="PBP_like_2"/>
    <property type="match status" value="1"/>
</dbReference>
<dbReference type="RefSeq" id="WP_231990360.1">
    <property type="nucleotide sequence ID" value="NZ_LT907782.1"/>
</dbReference>
<name>A0A285BVU6_9PROT</name>
<accession>A0A285BVU6</accession>
<dbReference type="Gene3D" id="3.40.190.10">
    <property type="entry name" value="Periplasmic binding protein-like II"/>
    <property type="match status" value="2"/>
</dbReference>
<dbReference type="Proteomes" id="UP000242498">
    <property type="component" value="Chromosome I"/>
</dbReference>
<reference evidence="4 5" key="1">
    <citation type="submission" date="2017-08" db="EMBL/GenBank/DDBJ databases">
        <authorList>
            <person name="de Groot N.N."/>
        </authorList>
    </citation>
    <scope>NUCLEOTIDE SEQUENCE [LARGE SCALE GENOMIC DNA]</scope>
    <source>
        <strain evidence="4 5">Nm15</strain>
    </source>
</reference>
<evidence type="ECO:0000313" key="5">
    <source>
        <dbReference type="Proteomes" id="UP000242498"/>
    </source>
</evidence>
<gene>
    <name evidence="4" type="ORF">SAMN06296273_0415</name>
</gene>